<dbReference type="InterPro" id="IPR045851">
    <property type="entry name" value="AMP-bd_C_sf"/>
</dbReference>
<dbReference type="PROSITE" id="PS00455">
    <property type="entry name" value="AMP_BINDING"/>
    <property type="match status" value="1"/>
</dbReference>
<dbReference type="PANTHER" id="PTHR42921">
    <property type="entry name" value="ACETOACETYL-COA SYNTHETASE"/>
    <property type="match status" value="1"/>
</dbReference>
<feature type="domain" description="AMP-dependent synthetase/ligase" evidence="5">
    <location>
        <begin position="93"/>
        <end position="461"/>
    </location>
</feature>
<dbReference type="Proteomes" id="UP000003111">
    <property type="component" value="Unassembled WGS sequence"/>
</dbReference>
<dbReference type="GO" id="GO:0030729">
    <property type="term" value="F:acetoacetate-CoA ligase activity"/>
    <property type="evidence" value="ECO:0007669"/>
    <property type="project" value="UniProtKB-EC"/>
</dbReference>
<dbReference type="Pfam" id="PF16177">
    <property type="entry name" value="ACAS_N"/>
    <property type="match status" value="1"/>
</dbReference>
<evidence type="ECO:0000313" key="9">
    <source>
        <dbReference type="Proteomes" id="UP000003111"/>
    </source>
</evidence>
<organism evidence="8 9">
    <name type="scientific">Aeromicrobium marinum DSM 15272</name>
    <dbReference type="NCBI Taxonomy" id="585531"/>
    <lineage>
        <taxon>Bacteria</taxon>
        <taxon>Bacillati</taxon>
        <taxon>Actinomycetota</taxon>
        <taxon>Actinomycetes</taxon>
        <taxon>Propionibacteriales</taxon>
        <taxon>Nocardioidaceae</taxon>
        <taxon>Aeromicrobium</taxon>
    </lineage>
</organism>
<evidence type="ECO:0000259" key="7">
    <source>
        <dbReference type="Pfam" id="PF16177"/>
    </source>
</evidence>
<dbReference type="InterPro" id="IPR020845">
    <property type="entry name" value="AMP-binding_CS"/>
</dbReference>
<dbReference type="Gene3D" id="3.30.300.30">
    <property type="match status" value="1"/>
</dbReference>
<dbReference type="Pfam" id="PF00501">
    <property type="entry name" value="AMP-binding"/>
    <property type="match status" value="1"/>
</dbReference>
<reference evidence="8" key="1">
    <citation type="submission" date="2010-08" db="EMBL/GenBank/DDBJ databases">
        <authorList>
            <person name="Muzny D."/>
            <person name="Qin X."/>
            <person name="Buhay C."/>
            <person name="Dugan-Rocha S."/>
            <person name="Ding Y."/>
            <person name="Chen G."/>
            <person name="Hawes A."/>
            <person name="Holder M."/>
            <person name="Jhangiani S."/>
            <person name="Johnson A."/>
            <person name="Khan Z."/>
            <person name="Li Z."/>
            <person name="Liu W."/>
            <person name="Liu X."/>
            <person name="Perez L."/>
            <person name="Shen H."/>
            <person name="Wang Q."/>
            <person name="Watt J."/>
            <person name="Xi L."/>
            <person name="Xin Y."/>
            <person name="Zhou J."/>
            <person name="Deng J."/>
            <person name="Jiang H."/>
            <person name="Liu Y."/>
            <person name="Qu J."/>
            <person name="Song X.-Z."/>
            <person name="Zhang L."/>
            <person name="Villasana D."/>
            <person name="Johnson A."/>
            <person name="Liu J."/>
            <person name="Liyanage D."/>
            <person name="Lorensuhewa L."/>
            <person name="Robinson T."/>
            <person name="Song A."/>
            <person name="Song B.-B."/>
            <person name="Dinh H."/>
            <person name="Thornton R."/>
            <person name="Coyle M."/>
            <person name="Francisco L."/>
            <person name="Jackson L."/>
            <person name="Javaid M."/>
            <person name="Korchina V."/>
            <person name="Kovar C."/>
            <person name="Mata R."/>
            <person name="Mathew T."/>
            <person name="Ngo R."/>
            <person name="Nguyen L."/>
            <person name="Nguyen N."/>
            <person name="Okwuonu G."/>
            <person name="Ongeri F."/>
            <person name="Pham C."/>
            <person name="Simmons D."/>
            <person name="Wilczek-Boney K."/>
            <person name="Hale W."/>
            <person name="Jakkamsetti A."/>
            <person name="Pham P."/>
            <person name="Ruth R."/>
            <person name="San Lucas F."/>
            <person name="Warren J."/>
            <person name="Zhang J."/>
            <person name="Zhao Z."/>
            <person name="Zhou C."/>
            <person name="Zhu D."/>
            <person name="Lee S."/>
            <person name="Bess C."/>
            <person name="Blankenburg K."/>
            <person name="Forbes L."/>
            <person name="Fu Q."/>
            <person name="Gubbala S."/>
            <person name="Hirani K."/>
            <person name="Jayaseelan J.C."/>
            <person name="Lara F."/>
            <person name="Munidasa M."/>
            <person name="Palculict T."/>
            <person name="Patil S."/>
            <person name="Pu L.-L."/>
            <person name="Saada N."/>
            <person name="Tang L."/>
            <person name="Weissenberger G."/>
            <person name="Zhu Y."/>
            <person name="Hemphill L."/>
            <person name="Shang Y."/>
            <person name="Youmans B."/>
            <person name="Ayvaz T."/>
            <person name="Ross M."/>
            <person name="Santibanez J."/>
            <person name="Aqrawi P."/>
            <person name="Gross S."/>
            <person name="Joshi V."/>
            <person name="Fowler G."/>
            <person name="Nazareth L."/>
            <person name="Reid J."/>
            <person name="Worley K."/>
            <person name="Petrosino J."/>
            <person name="Highlander S."/>
            <person name="Gibbs R."/>
        </authorList>
    </citation>
    <scope>NUCLEOTIDE SEQUENCE [LARGE SCALE GENOMIC DNA]</scope>
    <source>
        <strain evidence="8">DSM 15272</strain>
    </source>
</reference>
<dbReference type="Gene3D" id="3.40.50.12780">
    <property type="entry name" value="N-terminal domain of ligase-like"/>
    <property type="match status" value="1"/>
</dbReference>
<dbReference type="eggNOG" id="COG0365">
    <property type="taxonomic scope" value="Bacteria"/>
</dbReference>
<accession>E2S887</accession>
<dbReference type="PANTHER" id="PTHR42921:SF1">
    <property type="entry name" value="ACETOACETYL-COA SYNTHETASE"/>
    <property type="match status" value="1"/>
</dbReference>
<dbReference type="InterPro" id="IPR025110">
    <property type="entry name" value="AMP-bd_C"/>
</dbReference>
<keyword evidence="2 8" id="KW-0436">Ligase</keyword>
<evidence type="ECO:0000313" key="8">
    <source>
        <dbReference type="EMBL" id="EFQ84392.1"/>
    </source>
</evidence>
<dbReference type="InterPro" id="IPR000873">
    <property type="entry name" value="AMP-dep_synth/lig_dom"/>
</dbReference>
<evidence type="ECO:0000256" key="4">
    <source>
        <dbReference type="ARBA" id="ARBA00022840"/>
    </source>
</evidence>
<gene>
    <name evidence="8" type="ORF">HMPREF0063_10244</name>
</gene>
<feature type="domain" description="Acetyl-coenzyme A synthetase N-terminal" evidence="7">
    <location>
        <begin position="34"/>
        <end position="88"/>
    </location>
</feature>
<dbReference type="EMBL" id="ACLF03000002">
    <property type="protein sequence ID" value="EFQ84392.1"/>
    <property type="molecule type" value="Genomic_DNA"/>
</dbReference>
<proteinExistence type="inferred from homology"/>
<dbReference type="SUPFAM" id="SSF56801">
    <property type="entry name" value="Acetyl-CoA synthetase-like"/>
    <property type="match status" value="1"/>
</dbReference>
<evidence type="ECO:0000256" key="1">
    <source>
        <dbReference type="ARBA" id="ARBA00006432"/>
    </source>
</evidence>
<protein>
    <submittedName>
        <fullName evidence="8">Acetoacetate-CoA ligase</fullName>
        <ecNumber evidence="8">6.2.1.16</ecNumber>
    </submittedName>
</protein>
<comment type="caution">
    <text evidence="8">The sequence shown here is derived from an EMBL/GenBank/DDBJ whole genome shotgun (WGS) entry which is preliminary data.</text>
</comment>
<dbReference type="EC" id="6.2.1.16" evidence="8"/>
<dbReference type="GO" id="GO:0006629">
    <property type="term" value="P:lipid metabolic process"/>
    <property type="evidence" value="ECO:0007669"/>
    <property type="project" value="InterPro"/>
</dbReference>
<evidence type="ECO:0000259" key="6">
    <source>
        <dbReference type="Pfam" id="PF13193"/>
    </source>
</evidence>
<dbReference type="NCBIfam" id="TIGR01217">
    <property type="entry name" value="ac_ac_CoA_syn"/>
    <property type="match status" value="1"/>
</dbReference>
<sequence length="646" mass="69357">MSSPRSTREAVPRPQLLDFSDGVGRKLGTEMHDYRRLWSWSIDEPDAFWSAVWDYVGMPHRDASDPVLTDSAMPGAEWFPGVQLNYAEEMFRHRSPDDTAVTGVDEFGIVRTLSWSELQQQVASGAAWLRAHGVGTGDAVAGYLPNSTEAVVAFLSAASVGATWGLCGLDYAGEAALARLGQLRPKVLIAAKQTHVGGRLVDRRDDVAVLREGLAEVVATAIVGVTEWDKDAASFDTVVSNAASAWSPARVPFDHPLWVLFTSGTTGKPKGLVHGHGGILLEQRKIGTLHLDLGSDDRVLWYTSPSWMMWNFLIGALQCGAEIVCYEGSAGHPGIGRLWDLARELDVTVLGTSPGYLAACRAGGIELPAPGSTGLRLLGVTGSTFTPDLHSWVADAIGDEVPIASTSGGTDVCTAFVGHSPTVASVPGELSAPCLGVNLRCFDDAGASVVGRAGELVITAPMPSMPLRILGDPDGSRYRAAYFDRYPGTWCHGDSITVTGRGSVIIHGRSDATLNRHGVRMGSGDITAPVEQLPEVAEALVIGMERPNGGYSMPLFVHLVDGHDLDENLIERLRFAIRSSTSPRHVPDEFIAVPGIPHTKTGKKLEVPIRRIFLGEDPDDCLDRRAVDDPALIDWFAALARSWQPR</sequence>
<dbReference type="NCBIfam" id="NF002937">
    <property type="entry name" value="PRK03584.1"/>
    <property type="match status" value="1"/>
</dbReference>
<dbReference type="InterPro" id="IPR032387">
    <property type="entry name" value="ACAS_N"/>
</dbReference>
<evidence type="ECO:0000256" key="3">
    <source>
        <dbReference type="ARBA" id="ARBA00022741"/>
    </source>
</evidence>
<dbReference type="HOGENOM" id="CLU_000022_3_3_11"/>
<keyword evidence="4" id="KW-0067">ATP-binding</keyword>
<evidence type="ECO:0000259" key="5">
    <source>
        <dbReference type="Pfam" id="PF00501"/>
    </source>
</evidence>
<dbReference type="AlphaFoldDB" id="E2S887"/>
<dbReference type="STRING" id="585531.HMPREF0063_10244"/>
<keyword evidence="3" id="KW-0547">Nucleotide-binding</keyword>
<dbReference type="RefSeq" id="WP_007079126.1">
    <property type="nucleotide sequence ID" value="NZ_CM001024.1"/>
</dbReference>
<dbReference type="OrthoDB" id="9803968at2"/>
<evidence type="ECO:0000256" key="2">
    <source>
        <dbReference type="ARBA" id="ARBA00022598"/>
    </source>
</evidence>
<feature type="domain" description="AMP-binding enzyme C-terminal" evidence="6">
    <location>
        <begin position="532"/>
        <end position="603"/>
    </location>
</feature>
<comment type="similarity">
    <text evidence="1">Belongs to the ATP-dependent AMP-binding enzyme family.</text>
</comment>
<keyword evidence="9" id="KW-1185">Reference proteome</keyword>
<dbReference type="Pfam" id="PF13193">
    <property type="entry name" value="AMP-binding_C"/>
    <property type="match status" value="1"/>
</dbReference>
<dbReference type="GO" id="GO:0005524">
    <property type="term" value="F:ATP binding"/>
    <property type="evidence" value="ECO:0007669"/>
    <property type="project" value="UniProtKB-KW"/>
</dbReference>
<dbReference type="InterPro" id="IPR005914">
    <property type="entry name" value="Acac_CoA_synth"/>
</dbReference>
<dbReference type="InterPro" id="IPR042099">
    <property type="entry name" value="ANL_N_sf"/>
</dbReference>
<name>E2S887_9ACTN</name>